<comment type="caution">
    <text evidence="1">The sequence shown here is derived from an EMBL/GenBank/DDBJ whole genome shotgun (WGS) entry which is preliminary data.</text>
</comment>
<proteinExistence type="predicted"/>
<evidence type="ECO:0000313" key="1">
    <source>
        <dbReference type="EMBL" id="RXZ45833.1"/>
    </source>
</evidence>
<dbReference type="Proteomes" id="UP000292881">
    <property type="component" value="Unassembled WGS sequence"/>
</dbReference>
<organism evidence="1 2">
    <name type="scientific">Agromyces binzhouensis</name>
    <dbReference type="NCBI Taxonomy" id="1817495"/>
    <lineage>
        <taxon>Bacteria</taxon>
        <taxon>Bacillati</taxon>
        <taxon>Actinomycetota</taxon>
        <taxon>Actinomycetes</taxon>
        <taxon>Micrococcales</taxon>
        <taxon>Microbacteriaceae</taxon>
        <taxon>Agromyces</taxon>
    </lineage>
</organism>
<dbReference type="AlphaFoldDB" id="A0A4V1QRR7"/>
<protein>
    <submittedName>
        <fullName evidence="1">ArsR family transcriptional regulator</fullName>
    </submittedName>
</protein>
<evidence type="ECO:0000313" key="2">
    <source>
        <dbReference type="Proteomes" id="UP000292881"/>
    </source>
</evidence>
<accession>A0A4V1QRR7</accession>
<name>A0A4V1QRR7_9MICO</name>
<dbReference type="InterPro" id="IPR029016">
    <property type="entry name" value="GAF-like_dom_sf"/>
</dbReference>
<keyword evidence="2" id="KW-1185">Reference proteome</keyword>
<sequence length="56" mass="5882">HDEVVPSLRSVAVPLTLPRQPPAAIAVIHVSMPRPEGEIAERLAAAARAVSRSYGA</sequence>
<dbReference type="Gene3D" id="3.30.450.40">
    <property type="match status" value="1"/>
</dbReference>
<reference evidence="1 2" key="1">
    <citation type="submission" date="2019-01" db="EMBL/GenBank/DDBJ databases">
        <authorList>
            <person name="Li J."/>
        </authorList>
    </citation>
    <scope>NUCLEOTIDE SEQUENCE [LARGE SCALE GENOMIC DNA]</scope>
    <source>
        <strain evidence="1 2">CGMCC 4.7180</strain>
    </source>
</reference>
<dbReference type="SUPFAM" id="SSF55781">
    <property type="entry name" value="GAF domain-like"/>
    <property type="match status" value="1"/>
</dbReference>
<gene>
    <name evidence="1" type="ORF">ESO86_13045</name>
</gene>
<dbReference type="EMBL" id="SDPL01000305">
    <property type="protein sequence ID" value="RXZ45833.1"/>
    <property type="molecule type" value="Genomic_DNA"/>
</dbReference>
<feature type="non-terminal residue" evidence="1">
    <location>
        <position position="1"/>
    </location>
</feature>